<gene>
    <name evidence="1" type="ORF">Y1Q_0002112</name>
</gene>
<protein>
    <submittedName>
        <fullName evidence="1">Uncharacterized protein</fullName>
    </submittedName>
</protein>
<accession>A0A151MIZ8</accession>
<reference evidence="1 2" key="1">
    <citation type="journal article" date="2012" name="Genome Biol.">
        <title>Sequencing three crocodilian genomes to illuminate the evolution of archosaurs and amniotes.</title>
        <authorList>
            <person name="St John J.A."/>
            <person name="Braun E.L."/>
            <person name="Isberg S.R."/>
            <person name="Miles L.G."/>
            <person name="Chong A.Y."/>
            <person name="Gongora J."/>
            <person name="Dalzell P."/>
            <person name="Moran C."/>
            <person name="Bed'hom B."/>
            <person name="Abzhanov A."/>
            <person name="Burgess S.C."/>
            <person name="Cooksey A.M."/>
            <person name="Castoe T.A."/>
            <person name="Crawford N.G."/>
            <person name="Densmore L.D."/>
            <person name="Drew J.C."/>
            <person name="Edwards S.V."/>
            <person name="Faircloth B.C."/>
            <person name="Fujita M.K."/>
            <person name="Greenwold M.J."/>
            <person name="Hoffmann F.G."/>
            <person name="Howard J.M."/>
            <person name="Iguchi T."/>
            <person name="Janes D.E."/>
            <person name="Khan S.Y."/>
            <person name="Kohno S."/>
            <person name="de Koning A.J."/>
            <person name="Lance S.L."/>
            <person name="McCarthy F.M."/>
            <person name="McCormack J.E."/>
            <person name="Merchant M.E."/>
            <person name="Peterson D.G."/>
            <person name="Pollock D.D."/>
            <person name="Pourmand N."/>
            <person name="Raney B.J."/>
            <person name="Roessler K.A."/>
            <person name="Sanford J.R."/>
            <person name="Sawyer R.H."/>
            <person name="Schmidt C.J."/>
            <person name="Triplett E.W."/>
            <person name="Tuberville T.D."/>
            <person name="Venegas-Anaya M."/>
            <person name="Howard J.T."/>
            <person name="Jarvis E.D."/>
            <person name="Guillette L.J.Jr."/>
            <person name="Glenn T.C."/>
            <person name="Green R.E."/>
            <person name="Ray D.A."/>
        </authorList>
    </citation>
    <scope>NUCLEOTIDE SEQUENCE [LARGE SCALE GENOMIC DNA]</scope>
    <source>
        <strain evidence="1">KSC_2009_1</strain>
    </source>
</reference>
<dbReference type="EMBL" id="AKHW03006071">
    <property type="protein sequence ID" value="KYO24504.1"/>
    <property type="molecule type" value="Genomic_DNA"/>
</dbReference>
<keyword evidence="2" id="KW-1185">Reference proteome</keyword>
<dbReference type="Proteomes" id="UP000050525">
    <property type="component" value="Unassembled WGS sequence"/>
</dbReference>
<proteinExistence type="predicted"/>
<comment type="caution">
    <text evidence="1">The sequence shown here is derived from an EMBL/GenBank/DDBJ whole genome shotgun (WGS) entry which is preliminary data.</text>
</comment>
<evidence type="ECO:0000313" key="1">
    <source>
        <dbReference type="EMBL" id="KYO24504.1"/>
    </source>
</evidence>
<sequence length="81" mass="8958">MGNGGQLTPLGIRKRPVTFSCQLLDFRSCLASCWRRDQRTLRTPSACTDVYDRLNVTLTQVPLTGTDPSNDSGKTSIINEI</sequence>
<dbReference type="AlphaFoldDB" id="A0A151MIZ8"/>
<evidence type="ECO:0000313" key="2">
    <source>
        <dbReference type="Proteomes" id="UP000050525"/>
    </source>
</evidence>
<name>A0A151MIZ8_ALLMI</name>
<organism evidence="1 2">
    <name type="scientific">Alligator mississippiensis</name>
    <name type="common">American alligator</name>
    <dbReference type="NCBI Taxonomy" id="8496"/>
    <lineage>
        <taxon>Eukaryota</taxon>
        <taxon>Metazoa</taxon>
        <taxon>Chordata</taxon>
        <taxon>Craniata</taxon>
        <taxon>Vertebrata</taxon>
        <taxon>Euteleostomi</taxon>
        <taxon>Archelosauria</taxon>
        <taxon>Archosauria</taxon>
        <taxon>Crocodylia</taxon>
        <taxon>Alligatoridae</taxon>
        <taxon>Alligatorinae</taxon>
        <taxon>Alligator</taxon>
    </lineage>
</organism>